<evidence type="ECO:0000256" key="1">
    <source>
        <dbReference type="ARBA" id="ARBA00004141"/>
    </source>
</evidence>
<dbReference type="AlphaFoldDB" id="A0A815R7M2"/>
<keyword evidence="8" id="KW-0472">Membrane</keyword>
<keyword evidence="5" id="KW-1133">Transmembrane helix</keyword>
<dbReference type="GO" id="GO:0015280">
    <property type="term" value="F:ligand-gated sodium channel activity"/>
    <property type="evidence" value="ECO:0007669"/>
    <property type="project" value="TreeGrafter"/>
</dbReference>
<dbReference type="InterPro" id="IPR001873">
    <property type="entry name" value="ENaC"/>
</dbReference>
<reference evidence="12" key="1">
    <citation type="submission" date="2021-02" db="EMBL/GenBank/DDBJ databases">
        <authorList>
            <person name="Nowell W R."/>
        </authorList>
    </citation>
    <scope>NUCLEOTIDE SEQUENCE</scope>
</reference>
<evidence type="ECO:0000313" key="12">
    <source>
        <dbReference type="EMBL" id="CAF1473487.1"/>
    </source>
</evidence>
<evidence type="ECO:0000256" key="9">
    <source>
        <dbReference type="ARBA" id="ARBA00023201"/>
    </source>
</evidence>
<protein>
    <submittedName>
        <fullName evidence="12">Uncharacterized protein</fullName>
    </submittedName>
</protein>
<proteinExistence type="inferred from homology"/>
<comment type="similarity">
    <text evidence="11">Belongs to the amiloride-sensitive sodium channel (TC 1.A.6) family.</text>
</comment>
<comment type="caution">
    <text evidence="12">The sequence shown here is derived from an EMBL/GenBank/DDBJ whole genome shotgun (WGS) entry which is preliminary data.</text>
</comment>
<evidence type="ECO:0000256" key="11">
    <source>
        <dbReference type="RuleBase" id="RU000679"/>
    </source>
</evidence>
<dbReference type="Proteomes" id="UP000663852">
    <property type="component" value="Unassembled WGS sequence"/>
</dbReference>
<evidence type="ECO:0000256" key="3">
    <source>
        <dbReference type="ARBA" id="ARBA00022461"/>
    </source>
</evidence>
<dbReference type="EMBL" id="CAJNOJ010000515">
    <property type="protein sequence ID" value="CAF1473487.1"/>
    <property type="molecule type" value="Genomic_DNA"/>
</dbReference>
<evidence type="ECO:0000256" key="8">
    <source>
        <dbReference type="ARBA" id="ARBA00023136"/>
    </source>
</evidence>
<organism evidence="12 13">
    <name type="scientific">Adineta ricciae</name>
    <name type="common">Rotifer</name>
    <dbReference type="NCBI Taxonomy" id="249248"/>
    <lineage>
        <taxon>Eukaryota</taxon>
        <taxon>Metazoa</taxon>
        <taxon>Spiralia</taxon>
        <taxon>Gnathifera</taxon>
        <taxon>Rotifera</taxon>
        <taxon>Eurotatoria</taxon>
        <taxon>Bdelloidea</taxon>
        <taxon>Adinetida</taxon>
        <taxon>Adinetidae</taxon>
        <taxon>Adineta</taxon>
    </lineage>
</organism>
<evidence type="ECO:0000256" key="4">
    <source>
        <dbReference type="ARBA" id="ARBA00022692"/>
    </source>
</evidence>
<dbReference type="PANTHER" id="PTHR11690:SF300">
    <property type="entry name" value="PICKPOCKET PROTEIN 19"/>
    <property type="match status" value="1"/>
</dbReference>
<keyword evidence="10 11" id="KW-0407">Ion channel</keyword>
<gene>
    <name evidence="12" type="ORF">EDS130_LOCUS40947</name>
</gene>
<evidence type="ECO:0000256" key="7">
    <source>
        <dbReference type="ARBA" id="ARBA00023065"/>
    </source>
</evidence>
<dbReference type="OrthoDB" id="6021021at2759"/>
<keyword evidence="9 11" id="KW-0739">Sodium transport</keyword>
<evidence type="ECO:0000256" key="6">
    <source>
        <dbReference type="ARBA" id="ARBA00023053"/>
    </source>
</evidence>
<dbReference type="Pfam" id="PF00858">
    <property type="entry name" value="ASC"/>
    <property type="match status" value="1"/>
</dbReference>
<evidence type="ECO:0000256" key="5">
    <source>
        <dbReference type="ARBA" id="ARBA00022989"/>
    </source>
</evidence>
<evidence type="ECO:0000313" key="13">
    <source>
        <dbReference type="Proteomes" id="UP000663852"/>
    </source>
</evidence>
<keyword evidence="6" id="KW-0915">Sodium</keyword>
<accession>A0A815R7M2</accession>
<keyword evidence="2 11" id="KW-0813">Transport</keyword>
<dbReference type="GO" id="GO:0005886">
    <property type="term" value="C:plasma membrane"/>
    <property type="evidence" value="ECO:0007669"/>
    <property type="project" value="TreeGrafter"/>
</dbReference>
<comment type="subcellular location">
    <subcellularLocation>
        <location evidence="1">Membrane</location>
        <topology evidence="1">Multi-pass membrane protein</topology>
    </subcellularLocation>
</comment>
<dbReference type="PANTHER" id="PTHR11690">
    <property type="entry name" value="AMILORIDE-SENSITIVE SODIUM CHANNEL-RELATED"/>
    <property type="match status" value="1"/>
</dbReference>
<evidence type="ECO:0000256" key="10">
    <source>
        <dbReference type="ARBA" id="ARBA00023303"/>
    </source>
</evidence>
<sequence length="265" mass="29452">MATIFSSNITDTTIFSPSQVGFVWNFIVDRINKNESVEAICFTLASMLRTCSFMKNTTNDFDIRHNNQYGGSGILSLGLYLHSYQYLPYTTNVVGAVILVHDNNQLPSIESSGVELGPRRRELIFYLHRIQTCSCINPFLWNVRIIVLPGTNKTIVAPLCAANNPCAYQTFSSLIEDSSLLMDYCSECSQDCSLINFPTQLSSSQAFVENSSVRLPANWSTLSYDYIQQNYLTINIVTETNIVETNAQTAAMGIVDVISNIGGQT</sequence>
<name>A0A815R7M2_ADIRI</name>
<keyword evidence="3 11" id="KW-0894">Sodium channel</keyword>
<keyword evidence="7 11" id="KW-0406">Ion transport</keyword>
<keyword evidence="4 11" id="KW-0812">Transmembrane</keyword>
<evidence type="ECO:0000256" key="2">
    <source>
        <dbReference type="ARBA" id="ARBA00022448"/>
    </source>
</evidence>